<keyword evidence="5" id="KW-0378">Hydrolase</keyword>
<dbReference type="InterPro" id="IPR027417">
    <property type="entry name" value="P-loop_NTPase"/>
</dbReference>
<evidence type="ECO:0000259" key="3">
    <source>
        <dbReference type="Pfam" id="PF03372"/>
    </source>
</evidence>
<dbReference type="PANTHER" id="PTHR47642:SF5">
    <property type="entry name" value="ATP-DEPENDENT DNA HELICASE"/>
    <property type="match status" value="1"/>
</dbReference>
<dbReference type="InterPro" id="IPR005135">
    <property type="entry name" value="Endo/exonuclease/phosphatase"/>
</dbReference>
<feature type="region of interest" description="Disordered" evidence="2">
    <location>
        <begin position="1"/>
        <end position="29"/>
    </location>
</feature>
<keyword evidence="5" id="KW-0347">Helicase</keyword>
<feature type="compositionally biased region" description="Basic residues" evidence="2">
    <location>
        <begin position="1"/>
        <end position="14"/>
    </location>
</feature>
<feature type="coiled-coil region" evidence="1">
    <location>
        <begin position="44"/>
        <end position="71"/>
    </location>
</feature>
<feature type="compositionally biased region" description="Polar residues" evidence="2">
    <location>
        <begin position="20"/>
        <end position="29"/>
    </location>
</feature>
<dbReference type="InterPro" id="IPR025476">
    <property type="entry name" value="Helitron_helicase-like"/>
</dbReference>
<accession>A0A498M3V8</accession>
<dbReference type="CDD" id="cd18809">
    <property type="entry name" value="SF1_C_RecD"/>
    <property type="match status" value="1"/>
</dbReference>
<dbReference type="GO" id="GO:0004386">
    <property type="term" value="F:helicase activity"/>
    <property type="evidence" value="ECO:0007669"/>
    <property type="project" value="UniProtKB-KW"/>
</dbReference>
<dbReference type="Gene3D" id="3.90.70.120">
    <property type="match status" value="1"/>
</dbReference>
<evidence type="ECO:0000256" key="1">
    <source>
        <dbReference type="SAM" id="Coils"/>
    </source>
</evidence>
<name>A0A498M3V8_LABRO</name>
<evidence type="ECO:0000313" key="6">
    <source>
        <dbReference type="Proteomes" id="UP000290572"/>
    </source>
</evidence>
<evidence type="ECO:0000256" key="2">
    <source>
        <dbReference type="SAM" id="MobiDB-lite"/>
    </source>
</evidence>
<dbReference type="Gene3D" id="3.60.10.10">
    <property type="entry name" value="Endonuclease/exonuclease/phosphatase"/>
    <property type="match status" value="1"/>
</dbReference>
<feature type="region of interest" description="Disordered" evidence="2">
    <location>
        <begin position="157"/>
        <end position="181"/>
    </location>
</feature>
<feature type="domain" description="Helitron helicase-like" evidence="4">
    <location>
        <begin position="265"/>
        <end position="384"/>
    </location>
</feature>
<dbReference type="InterPro" id="IPR051055">
    <property type="entry name" value="PIF1_helicase"/>
</dbReference>
<reference evidence="5 6" key="1">
    <citation type="submission" date="2018-03" db="EMBL/GenBank/DDBJ databases">
        <title>Draft genome sequence of Rohu Carp (Labeo rohita).</title>
        <authorList>
            <person name="Das P."/>
            <person name="Kushwaha B."/>
            <person name="Joshi C.G."/>
            <person name="Kumar D."/>
            <person name="Nagpure N.S."/>
            <person name="Sahoo L."/>
            <person name="Das S.P."/>
            <person name="Bit A."/>
            <person name="Patnaik S."/>
            <person name="Meher P.K."/>
            <person name="Jayasankar P."/>
            <person name="Koringa P.G."/>
            <person name="Patel N.V."/>
            <person name="Hinsu A.T."/>
            <person name="Kumar R."/>
            <person name="Pandey M."/>
            <person name="Agarwal S."/>
            <person name="Srivastava S."/>
            <person name="Singh M."/>
            <person name="Iquebal M.A."/>
            <person name="Jaiswal S."/>
            <person name="Angadi U.B."/>
            <person name="Kumar N."/>
            <person name="Raza M."/>
            <person name="Shah T.M."/>
            <person name="Rai A."/>
            <person name="Jena J.K."/>
        </authorList>
    </citation>
    <scope>NUCLEOTIDE SEQUENCE [LARGE SCALE GENOMIC DNA]</scope>
    <source>
        <strain evidence="5">DASCIFA01</strain>
        <tissue evidence="5">Testis</tissue>
    </source>
</reference>
<feature type="coiled-coil region" evidence="1">
    <location>
        <begin position="471"/>
        <end position="498"/>
    </location>
</feature>
<comment type="caution">
    <text evidence="5">The sequence shown here is derived from an EMBL/GenBank/DDBJ whole genome shotgun (WGS) entry which is preliminary data.</text>
</comment>
<dbReference type="InterPro" id="IPR036691">
    <property type="entry name" value="Endo/exonu/phosph_ase_sf"/>
</dbReference>
<dbReference type="Pfam" id="PF03372">
    <property type="entry name" value="Exo_endo_phos"/>
    <property type="match status" value="1"/>
</dbReference>
<dbReference type="Gene3D" id="3.40.50.300">
    <property type="entry name" value="P-loop containing nucleotide triphosphate hydrolases"/>
    <property type="match status" value="1"/>
</dbReference>
<dbReference type="SUPFAM" id="SSF52540">
    <property type="entry name" value="P-loop containing nucleoside triphosphate hydrolases"/>
    <property type="match status" value="1"/>
</dbReference>
<dbReference type="Proteomes" id="UP000290572">
    <property type="component" value="Unassembled WGS sequence"/>
</dbReference>
<dbReference type="STRING" id="84645.A0A498M3V8"/>
<feature type="compositionally biased region" description="Acidic residues" evidence="2">
    <location>
        <begin position="167"/>
        <end position="177"/>
    </location>
</feature>
<keyword evidence="6" id="KW-1185">Reference proteome</keyword>
<keyword evidence="1" id="KW-0175">Coiled coil</keyword>
<dbReference type="SUPFAM" id="SSF56219">
    <property type="entry name" value="DNase I-like"/>
    <property type="match status" value="1"/>
</dbReference>
<evidence type="ECO:0000313" key="5">
    <source>
        <dbReference type="EMBL" id="RXN14543.1"/>
    </source>
</evidence>
<evidence type="ECO:0000259" key="4">
    <source>
        <dbReference type="Pfam" id="PF14214"/>
    </source>
</evidence>
<sequence>MPRKGKRNASQKQRRMQEASGGSSSGNSVLHSVDANPYVLSVTASHFQGEYENLENTLQCLRADVSDALLLCGTTCIAVFRDRSGRFGYFDSHCRSAYGMPEEESTELSEEEMFNEHEQCTNDISVPDGEMFNEHEECANDISAPDEEMDIDITEEQSNENEHNENEPNDSNDDTAEEQSRGLALDTCLQPPDLGQQLLTYDDGIFCIAPAERNTPVNTFRIPKLESMAFPVQFPDGTNTFDEPGRAKHVSPSRYFNSRLFSIDNRCAKDTNYIFFAQFVTEMHMATSSMSIQLRKGKPMTRDGRRINCSMLQDKQKLEKLVLNKEATRFMQPLRGTPAYWEKSLRDLFAMLRQLGTPTFFCTFSAAEMRWPDVITAIKAQQGQKKGKNVLPLQKNLGHIQKRTRGKPAVIRFARFSQQKNPEKFYGTLLKLYLPYRSDEQLKSARFQTYESFYAFASVKLPGTDELQRVCNIVNENREKYEKHNEAIEQAIEDFEQNGPVEDAWTTLAPANEMVRLESISEREPTDPNDVNEQDDIPEYTASTSVRNTAMPLVEATQQNHAQIRKMYQSLNQTQASIFYAVRDWCKRCVSGENPQQFLYFLNGGAGVDGLVNGTFAKVATITTHTRDGYVQFIGLHLDNVTAGQKHRNKAPGGDDNIVYIERSEEPLKRKGTVRRQFPMKLAFACTIHKVQGMTADRAVVSLKHIFESGMAYVALSRTTSLSGLHINDFDEKKIFCDPEISASLENMPKADFHSIQPILHIVQDSNLNSALKIIHHNTEGLECHMEDLKCHHELLLADVLCLTETHLSGSAVPAHLHLDGYTMYKRNRHASYTNYAHLANKNGGGVAIYVKNSFQVCPLMYMQNVTDLEYLVLKIQAPKQALLAVIYRPPSYNLAEFLAHLNALLTSLEIIDLRPLIICGDFNEDQLSHCNKPILNMFEDKGYTQLISTGTTEKNTLLDPVFISGANLNVRAGVLQTYYSYHDPVYCVLE</sequence>
<dbReference type="EMBL" id="QBIY01012902">
    <property type="protein sequence ID" value="RXN14543.1"/>
    <property type="molecule type" value="Genomic_DNA"/>
</dbReference>
<gene>
    <name evidence="5" type="ORF">ROHU_009031</name>
</gene>
<proteinExistence type="predicted"/>
<feature type="domain" description="Endonuclease/exonuclease/phosphatase" evidence="3">
    <location>
        <begin position="798"/>
        <end position="926"/>
    </location>
</feature>
<protein>
    <submittedName>
        <fullName evidence="5">ATP-dependent DNA helicase PIF1</fullName>
    </submittedName>
</protein>
<keyword evidence="5" id="KW-0067">ATP-binding</keyword>
<dbReference type="AlphaFoldDB" id="A0A498M3V8"/>
<organism evidence="5 6">
    <name type="scientific">Labeo rohita</name>
    <name type="common">Indian major carp</name>
    <name type="synonym">Cyprinus rohita</name>
    <dbReference type="NCBI Taxonomy" id="84645"/>
    <lineage>
        <taxon>Eukaryota</taxon>
        <taxon>Metazoa</taxon>
        <taxon>Chordata</taxon>
        <taxon>Craniata</taxon>
        <taxon>Vertebrata</taxon>
        <taxon>Euteleostomi</taxon>
        <taxon>Actinopterygii</taxon>
        <taxon>Neopterygii</taxon>
        <taxon>Teleostei</taxon>
        <taxon>Ostariophysi</taxon>
        <taxon>Cypriniformes</taxon>
        <taxon>Cyprinidae</taxon>
        <taxon>Labeoninae</taxon>
        <taxon>Labeonini</taxon>
        <taxon>Labeo</taxon>
    </lineage>
</organism>
<dbReference type="Pfam" id="PF14214">
    <property type="entry name" value="Helitron_like_N"/>
    <property type="match status" value="1"/>
</dbReference>
<keyword evidence="5" id="KW-0547">Nucleotide-binding</keyword>
<dbReference type="PANTHER" id="PTHR47642">
    <property type="entry name" value="ATP-DEPENDENT DNA HELICASE"/>
    <property type="match status" value="1"/>
</dbReference>